<evidence type="ECO:0000313" key="3">
    <source>
        <dbReference type="Proteomes" id="UP000324021"/>
    </source>
</evidence>
<dbReference type="RefSeq" id="WP_160162894.1">
    <property type="nucleotide sequence ID" value="NZ_FMZP01000066.1"/>
</dbReference>
<dbReference type="Proteomes" id="UP000324021">
    <property type="component" value="Unassembled WGS sequence"/>
</dbReference>
<protein>
    <submittedName>
        <fullName evidence="2">Uncharacterized protein</fullName>
    </submittedName>
</protein>
<gene>
    <name evidence="2" type="ORF">SAMN05192552_10662</name>
</gene>
<dbReference type="AlphaFoldDB" id="A0A1G6YGX2"/>
<dbReference type="EMBL" id="FMZP01000066">
    <property type="protein sequence ID" value="SDD89243.1"/>
    <property type="molecule type" value="Genomic_DNA"/>
</dbReference>
<organism evidence="2 3">
    <name type="scientific">Natrinema hispanicum</name>
    <dbReference type="NCBI Taxonomy" id="392421"/>
    <lineage>
        <taxon>Archaea</taxon>
        <taxon>Methanobacteriati</taxon>
        <taxon>Methanobacteriota</taxon>
        <taxon>Stenosarchaea group</taxon>
        <taxon>Halobacteria</taxon>
        <taxon>Halobacteriales</taxon>
        <taxon>Natrialbaceae</taxon>
        <taxon>Natrinema</taxon>
    </lineage>
</organism>
<accession>A0A1G6YGX2</accession>
<keyword evidence="1" id="KW-0472">Membrane</keyword>
<name>A0A1G6YGX2_9EURY</name>
<reference evidence="2 3" key="1">
    <citation type="submission" date="2016-10" db="EMBL/GenBank/DDBJ databases">
        <authorList>
            <person name="Varghese N."/>
            <person name="Submissions S."/>
        </authorList>
    </citation>
    <scope>NUCLEOTIDE SEQUENCE [LARGE SCALE GENOMIC DNA]</scope>
    <source>
        <strain evidence="2 3">CDM_1</strain>
    </source>
</reference>
<sequence>MPVDKSRRLNHSRGRSRAEPTMTIDVILQAVAVLLLGIDLLLGLGGHK</sequence>
<keyword evidence="1" id="KW-0812">Transmembrane</keyword>
<keyword evidence="1" id="KW-1133">Transmembrane helix</keyword>
<evidence type="ECO:0000256" key="1">
    <source>
        <dbReference type="SAM" id="Phobius"/>
    </source>
</evidence>
<feature type="transmembrane region" description="Helical" evidence="1">
    <location>
        <begin position="21"/>
        <end position="44"/>
    </location>
</feature>
<evidence type="ECO:0000313" key="2">
    <source>
        <dbReference type="EMBL" id="SDD89243.1"/>
    </source>
</evidence>
<proteinExistence type="predicted"/>